<organism evidence="1 2">
    <name type="scientific">Vagococcus allomyrinae</name>
    <dbReference type="NCBI Taxonomy" id="2794353"/>
    <lineage>
        <taxon>Bacteria</taxon>
        <taxon>Bacillati</taxon>
        <taxon>Bacillota</taxon>
        <taxon>Bacilli</taxon>
        <taxon>Lactobacillales</taxon>
        <taxon>Enterococcaceae</taxon>
        <taxon>Vagococcus</taxon>
    </lineage>
</organism>
<evidence type="ECO:0000313" key="2">
    <source>
        <dbReference type="Proteomes" id="UP000674938"/>
    </source>
</evidence>
<dbReference type="RefSeq" id="WP_209532569.1">
    <property type="nucleotide sequence ID" value="NZ_JAEEGA010000024.1"/>
</dbReference>
<reference evidence="1" key="1">
    <citation type="submission" date="2020-12" db="EMBL/GenBank/DDBJ databases">
        <title>Vagococcus allomyrinae sp. nov. and Enterococcus lavae sp. nov., isolated from the larvae of Allomyrina dichotoma.</title>
        <authorList>
            <person name="Lee S.D."/>
        </authorList>
    </citation>
    <scope>NUCLEOTIDE SEQUENCE</scope>
    <source>
        <strain evidence="1">BWB3-3</strain>
    </source>
</reference>
<dbReference type="EMBL" id="JAEEGA010000024">
    <property type="protein sequence ID" value="MBP1044245.1"/>
    <property type="molecule type" value="Genomic_DNA"/>
</dbReference>
<accession>A0A940PG44</accession>
<gene>
    <name evidence="1" type="ORF">I6N95_24860</name>
</gene>
<protein>
    <submittedName>
        <fullName evidence="1">Uncharacterized protein</fullName>
    </submittedName>
</protein>
<dbReference type="Proteomes" id="UP000674938">
    <property type="component" value="Unassembled WGS sequence"/>
</dbReference>
<dbReference type="AlphaFoldDB" id="A0A940PG44"/>
<name>A0A940PG44_9ENTE</name>
<keyword evidence="2" id="KW-1185">Reference proteome</keyword>
<proteinExistence type="predicted"/>
<sequence length="191" mass="22610">MTIQEALKILEEKNITSSIQMLRRWIRQNKIEAVLPSKKEGYKIDEASLNEFIDSKLAEQPPKSLAITANDLERKYSEGYNAAKETYEILIEHAVKEREKQLILEGLKEYTITYTTKQLLHGFDRRQELNTHFKSLDIHALTLNILGAWIYDDQLGILFDYTFLPYPNRKVETRVREWYAQELMDHFEKNK</sequence>
<evidence type="ECO:0000313" key="1">
    <source>
        <dbReference type="EMBL" id="MBP1044245.1"/>
    </source>
</evidence>
<comment type="caution">
    <text evidence="1">The sequence shown here is derived from an EMBL/GenBank/DDBJ whole genome shotgun (WGS) entry which is preliminary data.</text>
</comment>